<dbReference type="AlphaFoldDB" id="A0A848C0A5"/>
<dbReference type="Proteomes" id="UP000591071">
    <property type="component" value="Unassembled WGS sequence"/>
</dbReference>
<evidence type="ECO:0000313" key="1">
    <source>
        <dbReference type="EMBL" id="MFG6272530.1"/>
    </source>
</evidence>
<name>A0A848C0A5_9FIRM</name>
<proteinExistence type="predicted"/>
<protein>
    <submittedName>
        <fullName evidence="2">Uncharacterized protein</fullName>
    </submittedName>
</protein>
<dbReference type="EMBL" id="JBIEKR010000003">
    <property type="protein sequence ID" value="MFG6272530.1"/>
    <property type="molecule type" value="Genomic_DNA"/>
</dbReference>
<gene>
    <name evidence="1" type="ORF">ACGTZG_04940</name>
    <name evidence="2" type="ORF">HF872_10350</name>
</gene>
<evidence type="ECO:0000313" key="3">
    <source>
        <dbReference type="Proteomes" id="UP000591071"/>
    </source>
</evidence>
<evidence type="ECO:0000313" key="2">
    <source>
        <dbReference type="EMBL" id="NME29016.1"/>
    </source>
</evidence>
<reference evidence="2 3" key="1">
    <citation type="submission" date="2020-04" db="EMBL/GenBank/DDBJ databases">
        <authorList>
            <person name="Hitch T.C.A."/>
            <person name="Wylensek D."/>
            <person name="Clavel T."/>
        </authorList>
    </citation>
    <scope>NUCLEOTIDE SEQUENCE [LARGE SCALE GENOMIC DNA]</scope>
    <source>
        <strain evidence="2 3">Oil-RF-744-FAT-WT-6-1</strain>
    </source>
</reference>
<sequence length="131" mass="15211">MWLRMRFNNDPGTISKTKHPYVVIRKSELGFIEVGQLDSLQGKEYKVAFKSNHLVRCEGQSAITKDGYIQMDNCFMIDDYDKLSKYSRGKLTDDLTKDIVSHYNEYQSNNEISENKTVYLPKEEVDALNDT</sequence>
<reference evidence="1 4" key="2">
    <citation type="submission" date="2024-10" db="EMBL/GenBank/DDBJ databases">
        <authorList>
            <person name="Sang B.-I."/>
            <person name="Prabhaharan D."/>
        </authorList>
    </citation>
    <scope>NUCLEOTIDE SEQUENCE [LARGE SCALE GENOMIC DNA]</scope>
    <source>
        <strain evidence="1 4">MH</strain>
    </source>
</reference>
<dbReference type="RefSeq" id="WP_162816246.1">
    <property type="nucleotide sequence ID" value="NZ_CP011940.1"/>
</dbReference>
<dbReference type="Proteomes" id="UP001605989">
    <property type="component" value="Unassembled WGS sequence"/>
</dbReference>
<evidence type="ECO:0000313" key="4">
    <source>
        <dbReference type="Proteomes" id="UP001605989"/>
    </source>
</evidence>
<comment type="caution">
    <text evidence="2">The sequence shown here is derived from an EMBL/GenBank/DDBJ whole genome shotgun (WGS) entry which is preliminary data.</text>
</comment>
<dbReference type="EMBL" id="JABAFG010000018">
    <property type="protein sequence ID" value="NME29016.1"/>
    <property type="molecule type" value="Genomic_DNA"/>
</dbReference>
<organism evidence="2 3">
    <name type="scientific">Megasphaera hexanoica</name>
    <dbReference type="NCBI Taxonomy" id="1675036"/>
    <lineage>
        <taxon>Bacteria</taxon>
        <taxon>Bacillati</taxon>
        <taxon>Bacillota</taxon>
        <taxon>Negativicutes</taxon>
        <taxon>Veillonellales</taxon>
        <taxon>Veillonellaceae</taxon>
        <taxon>Megasphaera</taxon>
    </lineage>
</organism>
<keyword evidence="4" id="KW-1185">Reference proteome</keyword>
<accession>A0A848C0A5</accession>